<dbReference type="InterPro" id="IPR017853">
    <property type="entry name" value="GH"/>
</dbReference>
<dbReference type="Pfam" id="PF05691">
    <property type="entry name" value="Raffinose_syn"/>
    <property type="match status" value="1"/>
</dbReference>
<evidence type="ECO:0000313" key="5">
    <source>
        <dbReference type="EMBL" id="KAG9255994.1"/>
    </source>
</evidence>
<protein>
    <submittedName>
        <fullName evidence="5">Raffinose synthase or seed imbibition protein Sip1-domain-containing protein</fullName>
    </submittedName>
</protein>
<dbReference type="OrthoDB" id="4664297at2759"/>
<dbReference type="Proteomes" id="UP000887229">
    <property type="component" value="Unassembled WGS sequence"/>
</dbReference>
<dbReference type="GO" id="GO:0047274">
    <property type="term" value="F:galactinol-sucrose galactosyltransferase activity"/>
    <property type="evidence" value="ECO:0007669"/>
    <property type="project" value="UniProtKB-EC"/>
</dbReference>
<dbReference type="Gene3D" id="3.20.20.70">
    <property type="entry name" value="Aldolase class I"/>
    <property type="match status" value="1"/>
</dbReference>
<evidence type="ECO:0000256" key="4">
    <source>
        <dbReference type="ARBA" id="ARBA00049426"/>
    </source>
</evidence>
<keyword evidence="6" id="KW-1185">Reference proteome</keyword>
<name>A0A9P7ZPN5_9HYPO</name>
<comment type="catalytic activity">
    <reaction evidence="4">
        <text>alpha-D-galactosyl-(1-&gt;3)-1D-myo-inositol + sucrose = raffinose + myo-inositol</text>
        <dbReference type="Rhea" id="RHEA:20161"/>
        <dbReference type="ChEBI" id="CHEBI:16634"/>
        <dbReference type="ChEBI" id="CHEBI:17268"/>
        <dbReference type="ChEBI" id="CHEBI:17505"/>
        <dbReference type="ChEBI" id="CHEBI:17992"/>
        <dbReference type="EC" id="2.4.1.82"/>
    </reaction>
</comment>
<proteinExistence type="inferred from homology"/>
<dbReference type="InterPro" id="IPR013785">
    <property type="entry name" value="Aldolase_TIM"/>
</dbReference>
<sequence length="867" mass="97531">MPIHAQTYPPLGKVTVLDRDVLDLTAVLNIPHTQSGNHPEWEASLWYSVDGAADWSEARLSPCPEASRPCPLQRQDSLTGQLYFRFSFTFERSITFTVKYRSGRADDWTWVRDESNLEDGTVVRQSSPGFFEDISAELPHLGSEWEIEKRPCDIASLWRLQAGVPRPCPGRGEPDQDTSTIRDFHLGLPRKPVLRWFALVRQCASWLAPRHGRSHLSFDKDAVLCAFLLENGHYLAFFAVSGLNNVMSVFQSTHDGMLTVHTRSDGSGAYPEKATVLIAESRHLEKAIQGIMAFVREQSDSLPRIGMEHQEEEAPFHSEMYKSTDRDAWHDGLGFCTWNCLGPEMTEARLLEVLDDLQSHGIQITNLILDDGWQHIGDGDTPFSRGWTDFEAAPERFSSGLKATVASIKHRYGRIRHVAVWHALLGYWSGIDPRGRLAAKYANQTLARKDDHLGLDGDMTVVSKDDLARFYDDFYEFLKDAGIDGVKTDVQSMVECWSSARARRELLYSYLDTWSQATLRHFEMKTISCMSMFPQALSYTYASCHRLIYPMRTSDDYFPDELDSHAWHIWTNAHNCVLLREMNVLPDWDMFQSVHDYAGFHAAGRCISGGPIYITDKLGEHDLGLIDQVSARTPQNGTMVLRPSGTARAMDPFADSKDLLLLKVGNHYDNADSKASILGLFNVTRRRIMELVALSDFPGVEEDKKYVVRSYRSGLTPTSDCTKKTPVLYDVSIDSHQWDILYAVPLVPLDSTVKDGVQIANLGLLDKMMGCAAVLNTSFESAADGKIEITTTLKALGVLGVYIDSPSRLDISENITVKLHGEYVPVDFLHFPRQGLVLEIDVQRAWKELGLTCGAEEKVTVDISLQF</sequence>
<evidence type="ECO:0000313" key="6">
    <source>
        <dbReference type="Proteomes" id="UP000887229"/>
    </source>
</evidence>
<dbReference type="RefSeq" id="XP_046119918.1">
    <property type="nucleotide sequence ID" value="XM_046263187.1"/>
</dbReference>
<dbReference type="EMBL" id="MU251249">
    <property type="protein sequence ID" value="KAG9255994.1"/>
    <property type="molecule type" value="Genomic_DNA"/>
</dbReference>
<evidence type="ECO:0000256" key="2">
    <source>
        <dbReference type="ARBA" id="ARBA00007240"/>
    </source>
</evidence>
<dbReference type="GeneID" id="70294090"/>
<dbReference type="PANTHER" id="PTHR31268:SF32">
    <property type="entry name" value="GALACTINOL--SUCROSE GALACTOSYLTRANSFERASE 2-RELATED"/>
    <property type="match status" value="1"/>
</dbReference>
<reference evidence="5" key="1">
    <citation type="journal article" date="2021" name="IMA Fungus">
        <title>Genomic characterization of three marine fungi, including Emericellopsis atlantica sp. nov. with signatures of a generalist lifestyle and marine biomass degradation.</title>
        <authorList>
            <person name="Hagestad O.C."/>
            <person name="Hou L."/>
            <person name="Andersen J.H."/>
            <person name="Hansen E.H."/>
            <person name="Altermark B."/>
            <person name="Li C."/>
            <person name="Kuhnert E."/>
            <person name="Cox R.J."/>
            <person name="Crous P.W."/>
            <person name="Spatafora J.W."/>
            <person name="Lail K."/>
            <person name="Amirebrahimi M."/>
            <person name="Lipzen A."/>
            <person name="Pangilinan J."/>
            <person name="Andreopoulos W."/>
            <person name="Hayes R.D."/>
            <person name="Ng V."/>
            <person name="Grigoriev I.V."/>
            <person name="Jackson S.A."/>
            <person name="Sutton T.D.S."/>
            <person name="Dobson A.D.W."/>
            <person name="Rama T."/>
        </authorList>
    </citation>
    <scope>NUCLEOTIDE SEQUENCE</scope>
    <source>
        <strain evidence="5">TS7</strain>
    </source>
</reference>
<accession>A0A9P7ZPN5</accession>
<comment type="catalytic activity">
    <reaction evidence="1">
        <text>Hydrolysis of terminal, non-reducing alpha-D-galactose residues in alpha-D-galactosides, including galactose oligosaccharides, galactomannans and galactolipids.</text>
        <dbReference type="EC" id="3.2.1.22"/>
    </reaction>
</comment>
<gene>
    <name evidence="5" type="ORF">F5Z01DRAFT_650749</name>
</gene>
<dbReference type="SUPFAM" id="SSF51445">
    <property type="entry name" value="(Trans)glycosidases"/>
    <property type="match status" value="1"/>
</dbReference>
<keyword evidence="3" id="KW-0119">Carbohydrate metabolism</keyword>
<evidence type="ECO:0000256" key="1">
    <source>
        <dbReference type="ARBA" id="ARBA00001255"/>
    </source>
</evidence>
<dbReference type="PANTHER" id="PTHR31268">
    <property type="match status" value="1"/>
</dbReference>
<dbReference type="AlphaFoldDB" id="A0A9P7ZPN5"/>
<comment type="similarity">
    <text evidence="2">Belongs to the glycosyl hydrolases 36 family.</text>
</comment>
<organism evidence="5 6">
    <name type="scientific">Emericellopsis atlantica</name>
    <dbReference type="NCBI Taxonomy" id="2614577"/>
    <lineage>
        <taxon>Eukaryota</taxon>
        <taxon>Fungi</taxon>
        <taxon>Dikarya</taxon>
        <taxon>Ascomycota</taxon>
        <taxon>Pezizomycotina</taxon>
        <taxon>Sordariomycetes</taxon>
        <taxon>Hypocreomycetidae</taxon>
        <taxon>Hypocreales</taxon>
        <taxon>Bionectriaceae</taxon>
        <taxon>Emericellopsis</taxon>
    </lineage>
</organism>
<comment type="caution">
    <text evidence="5">The sequence shown here is derived from an EMBL/GenBank/DDBJ whole genome shotgun (WGS) entry which is preliminary data.</text>
</comment>
<dbReference type="GO" id="GO:0004557">
    <property type="term" value="F:alpha-galactosidase activity"/>
    <property type="evidence" value="ECO:0007669"/>
    <property type="project" value="UniProtKB-EC"/>
</dbReference>
<evidence type="ECO:0000256" key="3">
    <source>
        <dbReference type="ARBA" id="ARBA00023277"/>
    </source>
</evidence>
<dbReference type="InterPro" id="IPR008811">
    <property type="entry name" value="Glycosyl_hydrolases_36"/>
</dbReference>